<dbReference type="RefSeq" id="WP_128919566.1">
    <property type="nucleotide sequence ID" value="NZ_LBJC01000081.1"/>
</dbReference>
<feature type="modified residue" description="4-aspartylphosphate" evidence="2">
    <location>
        <position position="55"/>
    </location>
</feature>
<dbReference type="Pfam" id="PF00072">
    <property type="entry name" value="Response_reg"/>
    <property type="match status" value="1"/>
</dbReference>
<feature type="domain" description="Response regulatory" evidence="3">
    <location>
        <begin position="6"/>
        <end position="120"/>
    </location>
</feature>
<dbReference type="InterPro" id="IPR050595">
    <property type="entry name" value="Bact_response_regulator"/>
</dbReference>
<evidence type="ECO:0000313" key="5">
    <source>
        <dbReference type="Proteomes" id="UP000289546"/>
    </source>
</evidence>
<reference evidence="4 5" key="1">
    <citation type="submission" date="2015-04" db="EMBL/GenBank/DDBJ databases">
        <title>Comparative genomics of rhizobia nodulating Arachis hypogaea in China.</title>
        <authorList>
            <person name="Li Y."/>
        </authorList>
    </citation>
    <scope>NUCLEOTIDE SEQUENCE [LARGE SCALE GENOMIC DNA]</scope>
    <source>
        <strain evidence="4 5">CCBAU 51757</strain>
    </source>
</reference>
<gene>
    <name evidence="4" type="ORF">XH99_19475</name>
</gene>
<dbReference type="InterPro" id="IPR011006">
    <property type="entry name" value="CheY-like_superfamily"/>
</dbReference>
<dbReference type="PROSITE" id="PS50110">
    <property type="entry name" value="RESPONSE_REGULATORY"/>
    <property type="match status" value="1"/>
</dbReference>
<dbReference type="EMBL" id="LBJQ01000081">
    <property type="protein sequence ID" value="RXH26550.1"/>
    <property type="molecule type" value="Genomic_DNA"/>
</dbReference>
<dbReference type="AlphaFoldDB" id="A0A4V1L1W7"/>
<dbReference type="PANTHER" id="PTHR44591">
    <property type="entry name" value="STRESS RESPONSE REGULATOR PROTEIN 1"/>
    <property type="match status" value="1"/>
</dbReference>
<keyword evidence="5" id="KW-1185">Reference proteome</keyword>
<protein>
    <submittedName>
        <fullName evidence="4">Response regulator receiver protein</fullName>
    </submittedName>
</protein>
<keyword evidence="1 2" id="KW-0597">Phosphoprotein</keyword>
<evidence type="ECO:0000256" key="1">
    <source>
        <dbReference type="ARBA" id="ARBA00022553"/>
    </source>
</evidence>
<evidence type="ECO:0000259" key="3">
    <source>
        <dbReference type="PROSITE" id="PS50110"/>
    </source>
</evidence>
<dbReference type="GO" id="GO:0000160">
    <property type="term" value="P:phosphorelay signal transduction system"/>
    <property type="evidence" value="ECO:0007669"/>
    <property type="project" value="InterPro"/>
</dbReference>
<dbReference type="Gene3D" id="3.40.50.2300">
    <property type="match status" value="1"/>
</dbReference>
<dbReference type="PANTHER" id="PTHR44591:SF21">
    <property type="entry name" value="TWO-COMPONENT RESPONSE REGULATOR"/>
    <property type="match status" value="1"/>
</dbReference>
<comment type="caution">
    <text evidence="4">The sequence shown here is derived from an EMBL/GenBank/DDBJ whole genome shotgun (WGS) entry which is preliminary data.</text>
</comment>
<evidence type="ECO:0000256" key="2">
    <source>
        <dbReference type="PROSITE-ProRule" id="PRU00169"/>
    </source>
</evidence>
<dbReference type="Proteomes" id="UP000289546">
    <property type="component" value="Unassembled WGS sequence"/>
</dbReference>
<organism evidence="4 5">
    <name type="scientific">Bradyrhizobium nanningense</name>
    <dbReference type="NCBI Taxonomy" id="1325118"/>
    <lineage>
        <taxon>Bacteria</taxon>
        <taxon>Pseudomonadati</taxon>
        <taxon>Pseudomonadota</taxon>
        <taxon>Alphaproteobacteria</taxon>
        <taxon>Hyphomicrobiales</taxon>
        <taxon>Nitrobacteraceae</taxon>
        <taxon>Bradyrhizobium</taxon>
    </lineage>
</organism>
<evidence type="ECO:0000313" key="4">
    <source>
        <dbReference type="EMBL" id="RXH26550.1"/>
    </source>
</evidence>
<dbReference type="OrthoDB" id="9782655at2"/>
<dbReference type="SUPFAM" id="SSF52172">
    <property type="entry name" value="CheY-like"/>
    <property type="match status" value="1"/>
</dbReference>
<dbReference type="SMART" id="SM00448">
    <property type="entry name" value="REC"/>
    <property type="match status" value="1"/>
</dbReference>
<sequence>MLADKSIYVVDDDPSFRRSMKRLLREHGYDTTLFDSAGALLQHEKFDQALCIVLDIDLAGQSGIDLRRQLAASGIAVPVIFVTGNNSEVCRSAAMTSGCAAYLNKPFKPSLLIASVEAVCGRGD</sequence>
<name>A0A4V1L1W7_9BRAD</name>
<proteinExistence type="predicted"/>
<accession>A0A4V1L1W7</accession>
<dbReference type="InterPro" id="IPR001789">
    <property type="entry name" value="Sig_transdc_resp-reg_receiver"/>
</dbReference>